<organism evidence="2 3">
    <name type="scientific">Chitinophaga silvatica</name>
    <dbReference type="NCBI Taxonomy" id="2282649"/>
    <lineage>
        <taxon>Bacteria</taxon>
        <taxon>Pseudomonadati</taxon>
        <taxon>Bacteroidota</taxon>
        <taxon>Chitinophagia</taxon>
        <taxon>Chitinophagales</taxon>
        <taxon>Chitinophagaceae</taxon>
        <taxon>Chitinophaga</taxon>
    </lineage>
</organism>
<evidence type="ECO:0000313" key="2">
    <source>
        <dbReference type="EMBL" id="RFS19954.1"/>
    </source>
</evidence>
<proteinExistence type="predicted"/>
<dbReference type="OrthoDB" id="535891at2"/>
<dbReference type="Proteomes" id="UP000260644">
    <property type="component" value="Unassembled WGS sequence"/>
</dbReference>
<reference evidence="2 3" key="1">
    <citation type="submission" date="2018-07" db="EMBL/GenBank/DDBJ databases">
        <title>Chitinophaga K2CV101002-2 sp. nov., isolated from a monsoon evergreen broad-leaved forest soil.</title>
        <authorList>
            <person name="Lv Y."/>
        </authorList>
    </citation>
    <scope>NUCLEOTIDE SEQUENCE [LARGE SCALE GENOMIC DNA]</scope>
    <source>
        <strain evidence="2 3">GDMCC 1.1288</strain>
    </source>
</reference>
<gene>
    <name evidence="2" type="ORF">DVR12_19685</name>
</gene>
<name>A0A3E1Y5D9_9BACT</name>
<comment type="caution">
    <text evidence="2">The sequence shown here is derived from an EMBL/GenBank/DDBJ whole genome shotgun (WGS) entry which is preliminary data.</text>
</comment>
<evidence type="ECO:0000313" key="3">
    <source>
        <dbReference type="Proteomes" id="UP000260644"/>
    </source>
</evidence>
<protein>
    <recommendedName>
        <fullName evidence="1">DUF6603 domain-containing protein</fullName>
    </recommendedName>
</protein>
<accession>A0A3E1Y5D9</accession>
<dbReference type="RefSeq" id="WP_116977515.1">
    <property type="nucleotide sequence ID" value="NZ_QPMM01000011.1"/>
</dbReference>
<evidence type="ECO:0000259" key="1">
    <source>
        <dbReference type="Pfam" id="PF20248"/>
    </source>
</evidence>
<sequence length="919" mass="101625">MSKSAKLRENKLQDEISKHFKNGIDADLKALPNIPLIIKQKKKHLKDTSVNIDADIKFDENNFGTFILRGEKTDSGQFVAYAEFKPKKSLDIGSRIPLVGDKLKGLLMLKKAYLIITTKEPGDIDLDIKDLPTYEPGISFGYEITLLEEDQQITLPVLKYKKKSKRSLTTMKEEEKDKPSAFTLSIQKQIGPILIDSISLKYAEQGISCSIDASMEIGPLTISLNGLSFGTSVEVFKPEFILDGLGIEYTTTALAIAGAAIRVPKKNPESDIVMQFDGELIIQTQKFGLSALASYAQLKSGLPSFFAFVNLNIPLGGPPFFMVTGLMGGLGFNRNLVMPDFNQVQDFPLMAIGRPQTGTAKEHAMETLQILEGQKAGADGKKIQWITPKAGDYWLATGVKFSSFEIIEGKLLLVAEFGHDLQFAVLGLAWLSFPLGVEMSDRFIFIELQIETVLKPIDGYFGVSASLTENSFLLTPDIHLTGDFSFNLWFGNNDNAGQFVFTAGGYHPAFKIPDHFPEVERLGFNWQISTDVSIKGNSYFAITPSCGMAGNRLELLFQHDSIKAWFTSEANFLVNWHPFTFQATIHIEVGVSKCFDLYLCHYTQKVSTGATLNLWGPPIGGKVEIHAAIVTISIYFGAPETLVNNQKLDWKSFSQLLPKPTDVCKINAKAGLVKELQKDKRTKKIIFSNQTTSDQTTKIWVVRAGNFQFSTQSVIPASRLTYGTNNDYGHNTPSQDISIRPMNLVKVTSIHNVKISKNANGSIPLDVTDWKFTPNYDNLAAALWGLPLKDKNGNFIQNPSKPSADTIDKQLTGYTIQVPPPTNGHRTDSISAAKLSKEYVPGAIISLHIRKDPSLDYRPSASNETILNISTINTSVSQNRKAIFDALNKSNIYTGKNDPMTNMAINAKNLFTDSPMEQA</sequence>
<dbReference type="AlphaFoldDB" id="A0A3E1Y5D9"/>
<dbReference type="EMBL" id="QPMM01000011">
    <property type="protein sequence ID" value="RFS19954.1"/>
    <property type="molecule type" value="Genomic_DNA"/>
</dbReference>
<dbReference type="Pfam" id="PF20248">
    <property type="entry name" value="DUF6603"/>
    <property type="match status" value="1"/>
</dbReference>
<keyword evidence="3" id="KW-1185">Reference proteome</keyword>
<feature type="domain" description="DUF6603" evidence="1">
    <location>
        <begin position="186"/>
        <end position="712"/>
    </location>
</feature>
<dbReference type="InterPro" id="IPR046538">
    <property type="entry name" value="DUF6603"/>
</dbReference>